<dbReference type="CDD" id="cd00063">
    <property type="entry name" value="FN3"/>
    <property type="match status" value="1"/>
</dbReference>
<feature type="region of interest" description="Disordered" evidence="3">
    <location>
        <begin position="663"/>
        <end position="684"/>
    </location>
</feature>
<evidence type="ECO:0000256" key="1">
    <source>
        <dbReference type="ARBA" id="ARBA00023295"/>
    </source>
</evidence>
<keyword evidence="2" id="KW-0624">Polysaccharide degradation</keyword>
<evidence type="ECO:0000259" key="4">
    <source>
        <dbReference type="PROSITE" id="PS50853"/>
    </source>
</evidence>
<dbReference type="GO" id="GO:0016798">
    <property type="term" value="F:hydrolase activity, acting on glycosyl bonds"/>
    <property type="evidence" value="ECO:0007669"/>
    <property type="project" value="UniProtKB-KW"/>
</dbReference>
<dbReference type="InterPro" id="IPR036116">
    <property type="entry name" value="FN3_sf"/>
</dbReference>
<gene>
    <name evidence="5" type="ORF">I6J21_12670</name>
</gene>
<name>A0AAX1L824_9CORY</name>
<feature type="domain" description="Fibronectin type-III" evidence="4">
    <location>
        <begin position="425"/>
        <end position="519"/>
    </location>
</feature>
<evidence type="ECO:0000313" key="6">
    <source>
        <dbReference type="Proteomes" id="UP000617681"/>
    </source>
</evidence>
<evidence type="ECO:0000256" key="2">
    <source>
        <dbReference type="ARBA" id="ARBA00023326"/>
    </source>
</evidence>
<dbReference type="GO" id="GO:0000272">
    <property type="term" value="P:polysaccharide catabolic process"/>
    <property type="evidence" value="ECO:0007669"/>
    <property type="project" value="UniProtKB-KW"/>
</dbReference>
<reference evidence="5" key="1">
    <citation type="submission" date="2021-02" db="EMBL/GenBank/DDBJ databases">
        <title>FDA dAtabase for Regulatory Grade micrObial Sequences (FDA-ARGOS): Supporting development and validation of Infectious Disease Dx tests.</title>
        <authorList>
            <person name="Sproer C."/>
            <person name="Gronow S."/>
            <person name="Severitt S."/>
            <person name="Schroder I."/>
            <person name="Tallon L."/>
            <person name="Sadzewicz L."/>
            <person name="Zhao X."/>
            <person name="Boylan J."/>
            <person name="Ott S."/>
            <person name="Bowen H."/>
            <person name="Vavikolanu K."/>
            <person name="Mehta A."/>
            <person name="Aluvathingal J."/>
            <person name="Nadendla S."/>
            <person name="Lowell S."/>
            <person name="Myers T."/>
            <person name="Yan Y."/>
            <person name="Sichtig H."/>
        </authorList>
    </citation>
    <scope>NUCLEOTIDE SEQUENCE</scope>
    <source>
        <strain evidence="5">FDAARGOS_1191</strain>
    </source>
</reference>
<dbReference type="RefSeq" id="WP_005394493.1">
    <property type="nucleotide sequence ID" value="NZ_CP069534.1"/>
</dbReference>
<evidence type="ECO:0000256" key="3">
    <source>
        <dbReference type="SAM" id="MobiDB-lite"/>
    </source>
</evidence>
<dbReference type="PROSITE" id="PS50853">
    <property type="entry name" value="FN3"/>
    <property type="match status" value="1"/>
</dbReference>
<evidence type="ECO:0000313" key="5">
    <source>
        <dbReference type="EMBL" id="QRP70566.1"/>
    </source>
</evidence>
<accession>A0AAX1L824</accession>
<dbReference type="InterPro" id="IPR013783">
    <property type="entry name" value="Ig-like_fold"/>
</dbReference>
<keyword evidence="2" id="KW-0119">Carbohydrate metabolism</keyword>
<dbReference type="EMBL" id="CP069534">
    <property type="protein sequence ID" value="QRP70566.1"/>
    <property type="molecule type" value="Genomic_DNA"/>
</dbReference>
<proteinExistence type="predicted"/>
<dbReference type="AlphaFoldDB" id="A0AAX1L824"/>
<dbReference type="Pfam" id="PF00041">
    <property type="entry name" value="fn3"/>
    <property type="match status" value="1"/>
</dbReference>
<dbReference type="Gene3D" id="2.60.40.10">
    <property type="entry name" value="Immunoglobulins"/>
    <property type="match status" value="2"/>
</dbReference>
<keyword evidence="1" id="KW-0378">Hydrolase</keyword>
<keyword evidence="1" id="KW-0326">Glycosidase</keyword>
<dbReference type="SMART" id="SM00060">
    <property type="entry name" value="FN3"/>
    <property type="match status" value="1"/>
</dbReference>
<protein>
    <submittedName>
        <fullName evidence="5">Fibronectin type III domain-containing protein</fullName>
    </submittedName>
</protein>
<sequence>MTAGNFDAKAYKEVIKKAGSGVLADSIKQVRQDLDRDPSSESFYKLDLPYLFGVPENPASADLSAWLNSLQASLNKSARKNRPGAMNLQMLLGTLTDHPSVKLEDPQFWARFVGRHEQTDTEQLISLLRRIGRRSELGAVTKEQLIQELENSDYADVSPSTLSKAIEDSGLRVVETVELEETRLPVALRQLWEKLSTHVHYRTFVHAIRFHAGSEVSKIRIFGTFSANGMPITHAELEKSLQRAQKENSSPEVEALKKFLSRLQSDATNADDLARFTIASLAESVNNNFKNGLDAEQIFRRLVDDGLQVGDAMQLVLALSDSSLGGAPLSAADAIDSALAAGELAKAEQLVSTFEGKKVEGEEYEQFLEAKARTEDAKSQKAELLEAYKKALTEKDYSQAERALMSAKAIDSEDPELQDLLADLPPQEVAQVSAANSPSGDVQIHWSESATPGVTYTVFRRASGSSDWSAVARNIRQTSLEDSHPLIGQLVEYGVTASRSTGLQSTMTTSAAVAIAPPPRNVTAAADRSSLTISWDRPREATSTVISVVGPNAFTYSEEVLTGNVCSVRNLSIGVTYSISVVSVYKGSGRELQSDPLEVRATPRAEAAPPEAIKYEIQTTSGGNEVLSVAWNTVPGYSSQLWSFPQGVAINYGTCLPERRVEEKGGVQLKPRSAEHEKGYTNGGQFDAPVEPIQVIPALETEQGLLFGEPTFVGVAKEVELAQATLLGEDVQISFKWPAGNVEVDIVWSDEGIEERKIVTRAQYKRNGGVFLPHAHSISDITATTVLDIGGDLIRSKPVKIAYTPPLVKREITYQLENRKGVFGGKITTRITAHSPMPNNVVEAVLTLKNGSIMPLDVHDGARQTPIVLNFDENGQATAEVSLGKVRSPYWTKLFSVDPNIVLIDPPTTHLKG</sequence>
<dbReference type="Proteomes" id="UP000617681">
    <property type="component" value="Chromosome"/>
</dbReference>
<dbReference type="SUPFAM" id="SSF49265">
    <property type="entry name" value="Fibronectin type III"/>
    <property type="match status" value="1"/>
</dbReference>
<organism evidence="5 6">
    <name type="scientific">Corynebacterium glucuronolyticum</name>
    <dbReference type="NCBI Taxonomy" id="39791"/>
    <lineage>
        <taxon>Bacteria</taxon>
        <taxon>Bacillati</taxon>
        <taxon>Actinomycetota</taxon>
        <taxon>Actinomycetes</taxon>
        <taxon>Mycobacteriales</taxon>
        <taxon>Corynebacteriaceae</taxon>
        <taxon>Corynebacterium</taxon>
    </lineage>
</organism>
<dbReference type="InterPro" id="IPR003961">
    <property type="entry name" value="FN3_dom"/>
</dbReference>